<sequence>MFKERYHPRFGNVAGSEADLGNGPRLQKGLQLKASRSFHSACASASSPRAPFDPIYHLGERSISSPLNFRPPPNVPRSPVVGSLSSYRTLMYGMVSVSDNCAKKFFVPLDHILSISFCSTDIGP</sequence>
<gene>
    <name evidence="1" type="ORF">ABEB36_001054</name>
</gene>
<evidence type="ECO:0000313" key="2">
    <source>
        <dbReference type="Proteomes" id="UP001566132"/>
    </source>
</evidence>
<dbReference type="Proteomes" id="UP001566132">
    <property type="component" value="Unassembled WGS sequence"/>
</dbReference>
<comment type="caution">
    <text evidence="1">The sequence shown here is derived from an EMBL/GenBank/DDBJ whole genome shotgun (WGS) entry which is preliminary data.</text>
</comment>
<keyword evidence="2" id="KW-1185">Reference proteome</keyword>
<evidence type="ECO:0000313" key="1">
    <source>
        <dbReference type="EMBL" id="KAL1517268.1"/>
    </source>
</evidence>
<reference evidence="1 2" key="1">
    <citation type="submission" date="2024-05" db="EMBL/GenBank/DDBJ databases">
        <title>Genetic variation in Jamaican populations of the coffee berry borer (Hypothenemus hampei).</title>
        <authorList>
            <person name="Errbii M."/>
            <person name="Myrie A."/>
        </authorList>
    </citation>
    <scope>NUCLEOTIDE SEQUENCE [LARGE SCALE GENOMIC DNA]</scope>
    <source>
        <strain evidence="1">JA-Hopewell-2020-01-JO</strain>
        <tissue evidence="1">Whole body</tissue>
    </source>
</reference>
<accession>A0ABD1FF53</accession>
<dbReference type="AlphaFoldDB" id="A0ABD1FF53"/>
<protein>
    <submittedName>
        <fullName evidence="1">Uncharacterized protein</fullName>
    </submittedName>
</protein>
<name>A0ABD1FF53_HYPHA</name>
<proteinExistence type="predicted"/>
<dbReference type="EMBL" id="JBDJPC010000001">
    <property type="protein sequence ID" value="KAL1517268.1"/>
    <property type="molecule type" value="Genomic_DNA"/>
</dbReference>
<organism evidence="1 2">
    <name type="scientific">Hypothenemus hampei</name>
    <name type="common">Coffee berry borer</name>
    <dbReference type="NCBI Taxonomy" id="57062"/>
    <lineage>
        <taxon>Eukaryota</taxon>
        <taxon>Metazoa</taxon>
        <taxon>Ecdysozoa</taxon>
        <taxon>Arthropoda</taxon>
        <taxon>Hexapoda</taxon>
        <taxon>Insecta</taxon>
        <taxon>Pterygota</taxon>
        <taxon>Neoptera</taxon>
        <taxon>Endopterygota</taxon>
        <taxon>Coleoptera</taxon>
        <taxon>Polyphaga</taxon>
        <taxon>Cucujiformia</taxon>
        <taxon>Curculionidae</taxon>
        <taxon>Scolytinae</taxon>
        <taxon>Hypothenemus</taxon>
    </lineage>
</organism>